<evidence type="ECO:0000313" key="1">
    <source>
        <dbReference type="EMBL" id="MDZ5760571.1"/>
    </source>
</evidence>
<sequence length="124" mass="15118">MNQELTYTVSEAVAALSDPIKTQTLYSWVRKIEKYTPKYFLRRIDKDNPYFVHGEPTPQLLIREKEILQFEEIIQLRKRGVRLEKAIFEVFLRKDDYEFLRENNWNYKLLKEKVLANYKEKEVQ</sequence>
<reference evidence="1" key="1">
    <citation type="submission" date="2023-08" db="EMBL/GenBank/DDBJ databases">
        <title>Genomic characterization of piscicolin 126 produced by Carnobacterium maltaromaticum CM22 strain isolated from salmon (Salmo salar).</title>
        <authorList>
            <person name="Gonzalez-Gragera E."/>
            <person name="Garcia-Lopez J.D."/>
            <person name="Teso-Perez C."/>
            <person name="Gimenez-Hernandez I."/>
            <person name="Peralta-Sanchez J.M."/>
            <person name="Valdivia E."/>
            <person name="Montalban-Lopez M."/>
            <person name="Martin-Platero A.M."/>
            <person name="Banos A."/>
            <person name="Martinez-Bueno M."/>
        </authorList>
    </citation>
    <scope>NUCLEOTIDE SEQUENCE</scope>
    <source>
        <strain evidence="1">CM22</strain>
    </source>
</reference>
<dbReference type="AlphaFoldDB" id="A0AAW9K460"/>
<evidence type="ECO:0008006" key="3">
    <source>
        <dbReference type="Google" id="ProtNLM"/>
    </source>
</evidence>
<name>A0AAW9K460_CARML</name>
<dbReference type="RefSeq" id="WP_010052849.1">
    <property type="nucleotide sequence ID" value="NZ_CBCPHU010000012.1"/>
</dbReference>
<dbReference type="EMBL" id="JAVBVO010000022">
    <property type="protein sequence ID" value="MDZ5760571.1"/>
    <property type="molecule type" value="Genomic_DNA"/>
</dbReference>
<protein>
    <recommendedName>
        <fullName evidence="3">Phage protein</fullName>
    </recommendedName>
</protein>
<organism evidence="1 2">
    <name type="scientific">Carnobacterium maltaromaticum</name>
    <name type="common">Carnobacterium piscicola</name>
    <dbReference type="NCBI Taxonomy" id="2751"/>
    <lineage>
        <taxon>Bacteria</taxon>
        <taxon>Bacillati</taxon>
        <taxon>Bacillota</taxon>
        <taxon>Bacilli</taxon>
        <taxon>Lactobacillales</taxon>
        <taxon>Carnobacteriaceae</taxon>
        <taxon>Carnobacterium</taxon>
    </lineage>
</organism>
<dbReference type="GeneID" id="83606092"/>
<evidence type="ECO:0000313" key="2">
    <source>
        <dbReference type="Proteomes" id="UP001290462"/>
    </source>
</evidence>
<gene>
    <name evidence="1" type="ORF">RAK27_18180</name>
</gene>
<accession>A0AAW9K460</accession>
<proteinExistence type="predicted"/>
<comment type="caution">
    <text evidence="1">The sequence shown here is derived from an EMBL/GenBank/DDBJ whole genome shotgun (WGS) entry which is preliminary data.</text>
</comment>
<dbReference type="Proteomes" id="UP001290462">
    <property type="component" value="Unassembled WGS sequence"/>
</dbReference>